<dbReference type="GO" id="GO:0016477">
    <property type="term" value="P:cell migration"/>
    <property type="evidence" value="ECO:0007669"/>
    <property type="project" value="TreeGrafter"/>
</dbReference>
<name>A0A9Q1BQI9_HOLLE</name>
<feature type="chain" id="PRO_5040437990" evidence="14">
    <location>
        <begin position="25"/>
        <end position="547"/>
    </location>
</feature>
<comment type="similarity">
    <text evidence="2 11">Belongs to the glypican family.</text>
</comment>
<dbReference type="EMBL" id="JAIZAY010000013">
    <property type="protein sequence ID" value="KAJ8031218.1"/>
    <property type="molecule type" value="Genomic_DNA"/>
</dbReference>
<evidence type="ECO:0000256" key="3">
    <source>
        <dbReference type="ARBA" id="ARBA00022475"/>
    </source>
</evidence>
<dbReference type="OrthoDB" id="10010764at2759"/>
<evidence type="ECO:0000313" key="16">
    <source>
        <dbReference type="Proteomes" id="UP001152320"/>
    </source>
</evidence>
<sequence length="547" mass="61227">MAKGNDILCVLWTLFTVGINLATALTGRSACSDVRIAYGAKGGLSTNDVPQHAIPGNDLRICSNTFSCCTPKMESKLASMAVRDFEEKIFDKTSLLRDFFVRRTQKFDDYMKELILISQQDLNEMFLNTYGVMYRDNDDLFMDLFSNLRQYYFGVDIDLDQVMDDFFFLLFQKMFELLNTSYEYTDDFWTCTGRYMEEFQPFGNIPQKLTVQVRRSITAARTFVQGLGFGRDVIATVSKVTPTASCEEAVTRMTQCGACNGHTDVLPCYSFCQNVMRGCLASIAELQKEWSKYVEAMSNLALRLEEPFNVQAVLTNIDLEISNAIMTMQDNALALSPQVMEGCGPLQTKRQKRASRGQSGGSRKNRFRSHPSSPSVDLVKLLKDVRKKLKEWDRIWQTLPYNVCDDENVAADVSDSDHCWNGNSIGPYPHEMVGHGVASQSQNPELSVNLSKPSYAVRREIAQLRTITHQVNNAVNGRAADYLDTEYTSASGSGEGSSSGEQPSEFPPVVDPKYRPTVTPTDNGGAVTVTSWTCVLAFLLAAIVLRW</sequence>
<keyword evidence="8" id="KW-0325">Glycoprotein</keyword>
<keyword evidence="10" id="KW-0449">Lipoprotein</keyword>
<evidence type="ECO:0000256" key="9">
    <source>
        <dbReference type="ARBA" id="ARBA00023207"/>
    </source>
</evidence>
<evidence type="ECO:0000256" key="12">
    <source>
        <dbReference type="SAM" id="MobiDB-lite"/>
    </source>
</evidence>
<evidence type="ECO:0000256" key="5">
    <source>
        <dbReference type="ARBA" id="ARBA00022729"/>
    </source>
</evidence>
<feature type="region of interest" description="Disordered" evidence="12">
    <location>
        <begin position="487"/>
        <end position="522"/>
    </location>
</feature>
<evidence type="ECO:0000313" key="15">
    <source>
        <dbReference type="EMBL" id="KAJ8031218.1"/>
    </source>
</evidence>
<dbReference type="GO" id="GO:0045202">
    <property type="term" value="C:synapse"/>
    <property type="evidence" value="ECO:0007669"/>
    <property type="project" value="TreeGrafter"/>
</dbReference>
<keyword evidence="3" id="KW-1003">Cell membrane</keyword>
<keyword evidence="5 14" id="KW-0732">Signal</keyword>
<dbReference type="GO" id="GO:0005576">
    <property type="term" value="C:extracellular region"/>
    <property type="evidence" value="ECO:0007669"/>
    <property type="project" value="TreeGrafter"/>
</dbReference>
<dbReference type="PANTHER" id="PTHR10822">
    <property type="entry name" value="GLYPICAN"/>
    <property type="match status" value="1"/>
</dbReference>
<keyword evidence="13" id="KW-0812">Transmembrane</keyword>
<reference evidence="15" key="1">
    <citation type="submission" date="2021-10" db="EMBL/GenBank/DDBJ databases">
        <title>Tropical sea cucumber genome reveals ecological adaptation and Cuvierian tubules defense mechanism.</title>
        <authorList>
            <person name="Chen T."/>
        </authorList>
    </citation>
    <scope>NUCLEOTIDE SEQUENCE</scope>
    <source>
        <strain evidence="15">Nanhai2018</strain>
        <tissue evidence="15">Muscle</tissue>
    </source>
</reference>
<organism evidence="15 16">
    <name type="scientific">Holothuria leucospilota</name>
    <name type="common">Black long sea cucumber</name>
    <name type="synonym">Mertensiothuria leucospilota</name>
    <dbReference type="NCBI Taxonomy" id="206669"/>
    <lineage>
        <taxon>Eukaryota</taxon>
        <taxon>Metazoa</taxon>
        <taxon>Echinodermata</taxon>
        <taxon>Eleutherozoa</taxon>
        <taxon>Echinozoa</taxon>
        <taxon>Holothuroidea</taxon>
        <taxon>Aspidochirotacea</taxon>
        <taxon>Aspidochirotida</taxon>
        <taxon>Holothuriidae</taxon>
        <taxon>Holothuria</taxon>
    </lineage>
</organism>
<proteinExistence type="inferred from homology"/>
<evidence type="ECO:0000256" key="4">
    <source>
        <dbReference type="ARBA" id="ARBA00022622"/>
    </source>
</evidence>
<accession>A0A9Q1BQI9</accession>
<evidence type="ECO:0000256" key="11">
    <source>
        <dbReference type="RuleBase" id="RU003518"/>
    </source>
</evidence>
<feature type="transmembrane region" description="Helical" evidence="13">
    <location>
        <begin position="525"/>
        <end position="545"/>
    </location>
</feature>
<keyword evidence="13" id="KW-1133">Transmembrane helix</keyword>
<evidence type="ECO:0000256" key="10">
    <source>
        <dbReference type="ARBA" id="ARBA00023288"/>
    </source>
</evidence>
<keyword evidence="9" id="KW-0357">Heparan sulfate</keyword>
<gene>
    <name evidence="15" type="ORF">HOLleu_27876</name>
</gene>
<comment type="subcellular location">
    <subcellularLocation>
        <location evidence="1">Cell membrane</location>
        <topology evidence="1">Lipid-anchor</topology>
        <topology evidence="1">GPI-anchor</topology>
    </subcellularLocation>
</comment>
<evidence type="ECO:0000256" key="13">
    <source>
        <dbReference type="SAM" id="Phobius"/>
    </source>
</evidence>
<dbReference type="PANTHER" id="PTHR10822:SF30">
    <property type="entry name" value="DALLY-LIKE, ISOFORM A"/>
    <property type="match status" value="1"/>
</dbReference>
<feature type="region of interest" description="Disordered" evidence="12">
    <location>
        <begin position="345"/>
        <end position="374"/>
    </location>
</feature>
<keyword evidence="6" id="KW-0654">Proteoglycan</keyword>
<dbReference type="AlphaFoldDB" id="A0A9Q1BQI9"/>
<dbReference type="Proteomes" id="UP001152320">
    <property type="component" value="Chromosome 13"/>
</dbReference>
<dbReference type="Pfam" id="PF01153">
    <property type="entry name" value="Glypican"/>
    <property type="match status" value="1"/>
</dbReference>
<comment type="caution">
    <text evidence="15">The sequence shown here is derived from an EMBL/GenBank/DDBJ whole genome shotgun (WGS) entry which is preliminary data.</text>
</comment>
<keyword evidence="4" id="KW-0336">GPI-anchor</keyword>
<feature type="compositionally biased region" description="Low complexity" evidence="12">
    <location>
        <begin position="487"/>
        <end position="504"/>
    </location>
</feature>
<evidence type="ECO:0000256" key="2">
    <source>
        <dbReference type="ARBA" id="ARBA00010260"/>
    </source>
</evidence>
<evidence type="ECO:0000256" key="1">
    <source>
        <dbReference type="ARBA" id="ARBA00004609"/>
    </source>
</evidence>
<dbReference type="InterPro" id="IPR001863">
    <property type="entry name" value="Glypican"/>
</dbReference>
<protein>
    <submittedName>
        <fullName evidence="15">Glypican-4</fullName>
    </submittedName>
</protein>
<evidence type="ECO:0000256" key="14">
    <source>
        <dbReference type="SAM" id="SignalP"/>
    </source>
</evidence>
<evidence type="ECO:0000256" key="7">
    <source>
        <dbReference type="ARBA" id="ARBA00023136"/>
    </source>
</evidence>
<dbReference type="GO" id="GO:0009966">
    <property type="term" value="P:regulation of signal transduction"/>
    <property type="evidence" value="ECO:0007669"/>
    <property type="project" value="InterPro"/>
</dbReference>
<dbReference type="GO" id="GO:0098552">
    <property type="term" value="C:side of membrane"/>
    <property type="evidence" value="ECO:0007669"/>
    <property type="project" value="UniProtKB-KW"/>
</dbReference>
<keyword evidence="16" id="KW-1185">Reference proteome</keyword>
<dbReference type="GO" id="GO:0005886">
    <property type="term" value="C:plasma membrane"/>
    <property type="evidence" value="ECO:0007669"/>
    <property type="project" value="UniProtKB-SubCell"/>
</dbReference>
<dbReference type="GO" id="GO:1905475">
    <property type="term" value="P:regulation of protein localization to membrane"/>
    <property type="evidence" value="ECO:0007669"/>
    <property type="project" value="TreeGrafter"/>
</dbReference>
<keyword evidence="7 13" id="KW-0472">Membrane</keyword>
<feature type="signal peptide" evidence="14">
    <location>
        <begin position="1"/>
        <end position="24"/>
    </location>
</feature>
<evidence type="ECO:0000256" key="8">
    <source>
        <dbReference type="ARBA" id="ARBA00023180"/>
    </source>
</evidence>
<evidence type="ECO:0000256" key="6">
    <source>
        <dbReference type="ARBA" id="ARBA00022974"/>
    </source>
</evidence>
<dbReference type="GO" id="GO:0009986">
    <property type="term" value="C:cell surface"/>
    <property type="evidence" value="ECO:0007669"/>
    <property type="project" value="TreeGrafter"/>
</dbReference>